<accession>A0A0V1JTI6</accession>
<dbReference type="Proteomes" id="UP000054805">
    <property type="component" value="Unassembled WGS sequence"/>
</dbReference>
<evidence type="ECO:0000313" key="4">
    <source>
        <dbReference type="Proteomes" id="UP000054632"/>
    </source>
</evidence>
<comment type="caution">
    <text evidence="3">The sequence shown here is derived from an EMBL/GenBank/DDBJ whole genome shotgun (WGS) entry which is preliminary data.</text>
</comment>
<protein>
    <submittedName>
        <fullName evidence="3">Uncharacterized protein</fullName>
    </submittedName>
</protein>
<evidence type="ECO:0000313" key="3">
    <source>
        <dbReference type="EMBL" id="KRZ38260.1"/>
    </source>
</evidence>
<keyword evidence="5" id="KW-1185">Reference proteome</keyword>
<proteinExistence type="predicted"/>
<evidence type="ECO:0000313" key="1">
    <source>
        <dbReference type="EMBL" id="KRY70924.1"/>
    </source>
</evidence>
<dbReference type="Proteomes" id="UP000054632">
    <property type="component" value="Unassembled WGS sequence"/>
</dbReference>
<dbReference type="EMBL" id="JYDV01000048">
    <property type="protein sequence ID" value="KRZ38260.1"/>
    <property type="molecule type" value="Genomic_DNA"/>
</dbReference>
<dbReference type="EMBL" id="JYDR01000065">
    <property type="protein sequence ID" value="KRY70924.1"/>
    <property type="molecule type" value="Genomic_DNA"/>
</dbReference>
<evidence type="ECO:0000313" key="6">
    <source>
        <dbReference type="Proteomes" id="UP000054826"/>
    </source>
</evidence>
<organism evidence="3 6">
    <name type="scientific">Trichinella pseudospiralis</name>
    <name type="common">Parasitic roundworm</name>
    <dbReference type="NCBI Taxonomy" id="6337"/>
    <lineage>
        <taxon>Eukaryota</taxon>
        <taxon>Metazoa</taxon>
        <taxon>Ecdysozoa</taxon>
        <taxon>Nematoda</taxon>
        <taxon>Enoplea</taxon>
        <taxon>Dorylaimia</taxon>
        <taxon>Trichinellida</taxon>
        <taxon>Trichinellidae</taxon>
        <taxon>Trichinella</taxon>
    </lineage>
</organism>
<name>A0A0V1JTI6_TRIPS</name>
<reference evidence="4 5" key="1">
    <citation type="submission" date="2015-01" db="EMBL/GenBank/DDBJ databases">
        <title>Evolution of Trichinella species and genotypes.</title>
        <authorList>
            <person name="Korhonen P.K."/>
            <person name="Edoardo P."/>
            <person name="Giuseppe L.R."/>
            <person name="Gasser R.B."/>
        </authorList>
    </citation>
    <scope>NUCLEOTIDE SEQUENCE [LARGE SCALE GENOMIC DNA]</scope>
    <source>
        <strain evidence="1">ISS13</strain>
        <strain evidence="3">ISS176</strain>
        <strain evidence="2">ISS588</strain>
    </source>
</reference>
<dbReference type="Proteomes" id="UP000054826">
    <property type="component" value="Unassembled WGS sequence"/>
</dbReference>
<dbReference type="EMBL" id="JYDS01000050">
    <property type="protein sequence ID" value="KRZ29051.1"/>
    <property type="molecule type" value="Genomic_DNA"/>
</dbReference>
<evidence type="ECO:0000313" key="2">
    <source>
        <dbReference type="EMBL" id="KRZ29051.1"/>
    </source>
</evidence>
<evidence type="ECO:0000313" key="5">
    <source>
        <dbReference type="Proteomes" id="UP000054805"/>
    </source>
</evidence>
<gene>
    <name evidence="1" type="ORF">T4A_12034</name>
    <name evidence="2" type="ORF">T4B_4320</name>
    <name evidence="3" type="ORF">T4C_11270</name>
</gene>
<dbReference type="AlphaFoldDB" id="A0A0V1JTI6"/>
<sequence>MQVVQNLMQMYRAKPSSPLPLPLPLNNPFSPFFNNTLDRRKEFVLGIDTCRNKSQIRPIKLRFNGTMESWQKKWPSEVSWRDRSASQDTAATVVVVRLIRYLKMLPNEEKHRSSNEKTFCQTSKTKLYA</sequence>